<evidence type="ECO:0000256" key="12">
    <source>
        <dbReference type="ARBA" id="ARBA00022753"/>
    </source>
</evidence>
<dbReference type="PANTHER" id="PTHR24223">
    <property type="entry name" value="ATP-BINDING CASSETTE SUB-FAMILY C"/>
    <property type="match status" value="1"/>
</dbReference>
<comment type="caution">
    <text evidence="34">The sequence shown here is derived from an EMBL/GenBank/DDBJ whole genome shotgun (WGS) entry which is preliminary data.</text>
</comment>
<evidence type="ECO:0000256" key="10">
    <source>
        <dbReference type="ARBA" id="ARBA00022692"/>
    </source>
</evidence>
<comment type="catalytic activity">
    <reaction evidence="23">
        <text>chloride(in) = chloride(out)</text>
        <dbReference type="Rhea" id="RHEA:29823"/>
        <dbReference type="ChEBI" id="CHEBI:17996"/>
    </reaction>
</comment>
<evidence type="ECO:0000256" key="22">
    <source>
        <dbReference type="ARBA" id="ARBA00023303"/>
    </source>
</evidence>
<dbReference type="PROSITE" id="PS00211">
    <property type="entry name" value="ABC_TRANSPORTER_1"/>
    <property type="match status" value="1"/>
</dbReference>
<comment type="catalytic activity">
    <reaction evidence="29">
        <text>ATP + H2O = ADP + phosphate + H(+)</text>
        <dbReference type="Rhea" id="RHEA:13065"/>
        <dbReference type="ChEBI" id="CHEBI:15377"/>
        <dbReference type="ChEBI" id="CHEBI:15378"/>
        <dbReference type="ChEBI" id="CHEBI:30616"/>
        <dbReference type="ChEBI" id="CHEBI:43474"/>
        <dbReference type="ChEBI" id="CHEBI:456216"/>
    </reaction>
    <physiologicalReaction direction="left-to-right" evidence="29">
        <dbReference type="Rhea" id="RHEA:13066"/>
    </physiologicalReaction>
</comment>
<evidence type="ECO:0000256" key="19">
    <source>
        <dbReference type="ARBA" id="ARBA00023180"/>
    </source>
</evidence>
<evidence type="ECO:0000256" key="3">
    <source>
        <dbReference type="ARBA" id="ARBA00004477"/>
    </source>
</evidence>
<evidence type="ECO:0000256" key="9">
    <source>
        <dbReference type="ARBA" id="ARBA00022553"/>
    </source>
</evidence>
<comment type="subcellular location">
    <subcellularLocation>
        <location evidence="2">Apical cell membrane</location>
        <topology evidence="2">Multi-pass membrane protein</topology>
    </subcellularLocation>
    <subcellularLocation>
        <location evidence="4">Early endosome membrane</location>
        <topology evidence="4">Multi-pass membrane protein</topology>
    </subcellularLocation>
    <subcellularLocation>
        <location evidence="3">Endoplasmic reticulum membrane</location>
        <topology evidence="3">Multi-pass membrane protein</topology>
    </subcellularLocation>
    <subcellularLocation>
        <location evidence="1">Recycling endosome membrane</location>
        <topology evidence="1">Multi-pass membrane protein</topology>
    </subcellularLocation>
</comment>
<dbReference type="Pfam" id="PF00005">
    <property type="entry name" value="ABC_tran"/>
    <property type="match status" value="1"/>
</dbReference>
<reference evidence="34 35" key="1">
    <citation type="submission" date="2023-09" db="EMBL/GenBank/DDBJ databases">
        <authorList>
            <person name="Wang M."/>
        </authorList>
    </citation>
    <scope>NUCLEOTIDE SEQUENCE [LARGE SCALE GENOMIC DNA]</scope>
    <source>
        <strain evidence="34">GT-2023</strain>
        <tissue evidence="34">Liver</tissue>
    </source>
</reference>
<comment type="catalytic activity">
    <reaction evidence="27">
        <text>ATP + H2O + closed Cl(-) channel = ADP + phosphate + open Cl(-) channel.</text>
        <dbReference type="EC" id="5.6.1.6"/>
    </reaction>
</comment>
<dbReference type="InterPro" id="IPR017871">
    <property type="entry name" value="ABC_transporter-like_CS"/>
</dbReference>
<feature type="non-terminal residue" evidence="34">
    <location>
        <position position="821"/>
    </location>
</feature>
<organism evidence="34 35">
    <name type="scientific">Cirrhinus molitorella</name>
    <name type="common">mud carp</name>
    <dbReference type="NCBI Taxonomy" id="172907"/>
    <lineage>
        <taxon>Eukaryota</taxon>
        <taxon>Metazoa</taxon>
        <taxon>Chordata</taxon>
        <taxon>Craniata</taxon>
        <taxon>Vertebrata</taxon>
        <taxon>Euteleostomi</taxon>
        <taxon>Actinopterygii</taxon>
        <taxon>Neopterygii</taxon>
        <taxon>Teleostei</taxon>
        <taxon>Ostariophysi</taxon>
        <taxon>Cypriniformes</taxon>
        <taxon>Cyprinidae</taxon>
        <taxon>Labeoninae</taxon>
        <taxon>Labeonini</taxon>
        <taxon>Cirrhinus</taxon>
    </lineage>
</organism>
<keyword evidence="13" id="KW-0256">Endoplasmic reticulum</keyword>
<evidence type="ECO:0000313" key="34">
    <source>
        <dbReference type="EMBL" id="KAL1273285.1"/>
    </source>
</evidence>
<dbReference type="CDD" id="cd03250">
    <property type="entry name" value="ABCC_MRP_domain1"/>
    <property type="match status" value="1"/>
</dbReference>
<evidence type="ECO:0000256" key="7">
    <source>
        <dbReference type="ARBA" id="ARBA00016668"/>
    </source>
</evidence>
<dbReference type="PRINTS" id="PR01851">
    <property type="entry name" value="CYSFIBREGLTR"/>
</dbReference>
<evidence type="ECO:0000313" key="35">
    <source>
        <dbReference type="Proteomes" id="UP001558613"/>
    </source>
</evidence>
<evidence type="ECO:0000256" key="24">
    <source>
        <dbReference type="ARBA" id="ARBA00029720"/>
    </source>
</evidence>
<evidence type="ECO:0000256" key="21">
    <source>
        <dbReference type="ARBA" id="ARBA00023235"/>
    </source>
</evidence>
<protein>
    <recommendedName>
        <fullName evidence="7">Cystic fibrosis transmembrane conductance regulator</fullName>
        <ecNumber evidence="6">5.6.1.6</ecNumber>
    </recommendedName>
    <alternativeName>
        <fullName evidence="24">ATP-binding cassette sub-family C member 7</fullName>
    </alternativeName>
    <alternativeName>
        <fullName evidence="25">Channel conductance-controlling ATPase</fullName>
    </alternativeName>
    <alternativeName>
        <fullName evidence="26">cAMP-dependent chloride channel</fullName>
    </alternativeName>
</protein>
<dbReference type="Pfam" id="PF00664">
    <property type="entry name" value="ABC_membrane"/>
    <property type="match status" value="2"/>
</dbReference>
<dbReference type="InterPro" id="IPR027417">
    <property type="entry name" value="P-loop_NTPase"/>
</dbReference>
<dbReference type="PROSITE" id="PS50893">
    <property type="entry name" value="ABC_TRANSPORTER_2"/>
    <property type="match status" value="1"/>
</dbReference>
<evidence type="ECO:0000256" key="6">
    <source>
        <dbReference type="ARBA" id="ARBA00012195"/>
    </source>
</evidence>
<keyword evidence="19" id="KW-0325">Glycoprotein</keyword>
<feature type="domain" description="ABC transmembrane type-1" evidence="33">
    <location>
        <begin position="704"/>
        <end position="821"/>
    </location>
</feature>
<evidence type="ECO:0000256" key="13">
    <source>
        <dbReference type="ARBA" id="ARBA00022824"/>
    </source>
</evidence>
<dbReference type="InterPro" id="IPR009147">
    <property type="entry name" value="CFTR/ABCC7"/>
</dbReference>
<keyword evidence="16" id="KW-0406">Ion transport</keyword>
<evidence type="ECO:0000256" key="17">
    <source>
        <dbReference type="ARBA" id="ARBA00023136"/>
    </source>
</evidence>
<dbReference type="SUPFAM" id="SSF52540">
    <property type="entry name" value="P-loop containing nucleoside triphosphate hydrolases"/>
    <property type="match status" value="1"/>
</dbReference>
<feature type="transmembrane region" description="Helical" evidence="31">
    <location>
        <begin position="178"/>
        <end position="198"/>
    </location>
</feature>
<evidence type="ECO:0000256" key="26">
    <source>
        <dbReference type="ARBA" id="ARBA00033163"/>
    </source>
</evidence>
<dbReference type="PROSITE" id="PS50929">
    <property type="entry name" value="ABC_TM1F"/>
    <property type="match status" value="2"/>
</dbReference>
<gene>
    <name evidence="34" type="ORF">QQF64_029147</name>
</gene>
<dbReference type="InterPro" id="IPR030240">
    <property type="entry name" value="ABCC4_TMD1"/>
</dbReference>
<keyword evidence="18" id="KW-0869">Chloride channel</keyword>
<keyword evidence="8" id="KW-0813">Transport</keyword>
<keyword evidence="22" id="KW-0407">Ion channel</keyword>
<evidence type="ECO:0000256" key="4">
    <source>
        <dbReference type="ARBA" id="ARBA00004520"/>
    </source>
</evidence>
<evidence type="ECO:0000256" key="14">
    <source>
        <dbReference type="ARBA" id="ARBA00022840"/>
    </source>
</evidence>
<feature type="transmembrane region" description="Helical" evidence="31">
    <location>
        <begin position="210"/>
        <end position="230"/>
    </location>
</feature>
<sequence length="821" mass="92296">MEPIQKDAKSNPSATANLFSQIFFCWLNPLFRIGSKRRLEEDDMYKVLPEDGSKRLGEELQSYWKQEVEKATKELRTPKLTKAIIRCYWRSYAVLGVFTLIEEVIKVIQPVFLGKLIQYFEGYDPNNMKALYEAYGYAAAVSLSTLGLALLHHLYFYHVQRSGMKIRIAMCHMIYRKALCLSASAMGQTTTGQIVNLLSNDVNKFDEVTIFLHFLWVGPLQAAAVIGLLWQEIGPSCLAGMAVLIFLMPLQTMFGKLFSKYRSKTAAFTDSRIRTMNEVVSGIRIIKMYAWEKPFAALVNDVRRKEISKIMSSSYLRGLNMASFFTANKIILFVTFTVYVLVGNKISASRVFVAVSLYSAVRLTVTLFFPAAIEKVSECAISIRRIKKFLLLDELVKSHVPLTQEDKKEASVEIQDLICYWDKTLDAPTLQNLSLTVKLGELLAVIGPVGAGKSSLLSTVLGELPAEKGVVKVKGELTYASQQPWVFPGTIRSNILFGKELQPQRYESVLRACALKRDMELLPEGDLTVIGDRGATLSGGQKARVNLARAVYQDADIYLLDDPLSAVDAEVGRHLFEQCICGILKDKPRILVTHQLQYLKAANQILVLKEGHMVARGTYSELLRSGVDFTSLLKKDEEEEGEKGEAPRSPRSRTLSQNSVRSHSSSVLSVKDDSDQLPAEHVQTVAEETRLEGTIGLHMYWKYFKAGANVLMLIVLVLLNLLAQTFYILHDWWLSYWATEQEKLDFNSTIANGTISPDTKELNLNFYLGIYAGLTGATIIFGFMRGLIMFNVLVSAAETLHNRMFNSILRTPVRFFDINPI</sequence>
<keyword evidence="9" id="KW-0597">Phosphoprotein</keyword>
<evidence type="ECO:0000256" key="2">
    <source>
        <dbReference type="ARBA" id="ARBA00004424"/>
    </source>
</evidence>
<evidence type="ECO:0000256" key="27">
    <source>
        <dbReference type="ARBA" id="ARBA00034073"/>
    </source>
</evidence>
<evidence type="ECO:0000256" key="8">
    <source>
        <dbReference type="ARBA" id="ARBA00022448"/>
    </source>
</evidence>
<proteinExistence type="inferred from homology"/>
<name>A0ABR3N8M9_9TELE</name>
<dbReference type="InterPro" id="IPR003439">
    <property type="entry name" value="ABC_transporter-like_ATP-bd"/>
</dbReference>
<keyword evidence="15 31" id="KW-1133">Transmembrane helix</keyword>
<evidence type="ECO:0000256" key="18">
    <source>
        <dbReference type="ARBA" id="ARBA00023173"/>
    </source>
</evidence>
<dbReference type="EC" id="5.6.1.6" evidence="6"/>
<evidence type="ECO:0000256" key="20">
    <source>
        <dbReference type="ARBA" id="ARBA00023214"/>
    </source>
</evidence>
<evidence type="ECO:0000256" key="23">
    <source>
        <dbReference type="ARBA" id="ARBA00024167"/>
    </source>
</evidence>
<evidence type="ECO:0000256" key="11">
    <source>
        <dbReference type="ARBA" id="ARBA00022741"/>
    </source>
</evidence>
<keyword evidence="21" id="KW-0413">Isomerase</keyword>
<evidence type="ECO:0000256" key="30">
    <source>
        <dbReference type="SAM" id="MobiDB-lite"/>
    </source>
</evidence>
<accession>A0ABR3N8M9</accession>
<dbReference type="CDD" id="cd18593">
    <property type="entry name" value="ABC_6TM_MRP4_D1_like"/>
    <property type="match status" value="1"/>
</dbReference>
<evidence type="ECO:0000256" key="16">
    <source>
        <dbReference type="ARBA" id="ARBA00023065"/>
    </source>
</evidence>
<evidence type="ECO:0000256" key="31">
    <source>
        <dbReference type="SAM" id="Phobius"/>
    </source>
</evidence>
<keyword evidence="14" id="KW-0067">ATP-binding</keyword>
<comment type="catalytic activity">
    <reaction evidence="28">
        <text>hydrogencarbonate(in) = hydrogencarbonate(out)</text>
        <dbReference type="Rhea" id="RHEA:28695"/>
        <dbReference type="ChEBI" id="CHEBI:17544"/>
    </reaction>
</comment>
<evidence type="ECO:0000256" key="29">
    <source>
        <dbReference type="ARBA" id="ARBA00048778"/>
    </source>
</evidence>
<dbReference type="Proteomes" id="UP001558613">
    <property type="component" value="Unassembled WGS sequence"/>
</dbReference>
<dbReference type="InterPro" id="IPR050173">
    <property type="entry name" value="ABC_transporter_C-like"/>
</dbReference>
<feature type="transmembrane region" description="Helical" evidence="31">
    <location>
        <begin position="92"/>
        <end position="114"/>
    </location>
</feature>
<keyword evidence="10 31" id="KW-0812">Transmembrane</keyword>
<dbReference type="InterPro" id="IPR036640">
    <property type="entry name" value="ABC1_TM_sf"/>
</dbReference>
<evidence type="ECO:0000256" key="15">
    <source>
        <dbReference type="ARBA" id="ARBA00022989"/>
    </source>
</evidence>
<keyword evidence="11" id="KW-0547">Nucleotide-binding</keyword>
<feature type="transmembrane region" description="Helical" evidence="31">
    <location>
        <begin position="708"/>
        <end position="729"/>
    </location>
</feature>
<feature type="transmembrane region" description="Helical" evidence="31">
    <location>
        <begin position="766"/>
        <end position="794"/>
    </location>
</feature>
<feature type="compositionally biased region" description="Low complexity" evidence="30">
    <location>
        <begin position="656"/>
        <end position="669"/>
    </location>
</feature>
<dbReference type="Gene3D" id="1.20.1560.10">
    <property type="entry name" value="ABC transporter type 1, transmembrane domain"/>
    <property type="match status" value="2"/>
</dbReference>
<feature type="domain" description="ABC transporter" evidence="32">
    <location>
        <begin position="412"/>
        <end position="635"/>
    </location>
</feature>
<feature type="transmembrane region" description="Helical" evidence="31">
    <location>
        <begin position="321"/>
        <end position="342"/>
    </location>
</feature>
<dbReference type="SUPFAM" id="SSF90123">
    <property type="entry name" value="ABC transporter transmembrane region"/>
    <property type="match status" value="2"/>
</dbReference>
<comment type="similarity">
    <text evidence="5">Belongs to the ABC transporter superfamily. ABCC family. CFTR transporter (TC 3.A.1.202) subfamily.</text>
</comment>
<dbReference type="Gene3D" id="3.40.50.300">
    <property type="entry name" value="P-loop containing nucleotide triphosphate hydrolases"/>
    <property type="match status" value="1"/>
</dbReference>
<evidence type="ECO:0000256" key="5">
    <source>
        <dbReference type="ARBA" id="ARBA00009118"/>
    </source>
</evidence>
<evidence type="ECO:0000256" key="25">
    <source>
        <dbReference type="ARBA" id="ARBA00031358"/>
    </source>
</evidence>
<evidence type="ECO:0000256" key="1">
    <source>
        <dbReference type="ARBA" id="ARBA00004195"/>
    </source>
</evidence>
<feature type="transmembrane region" description="Helical" evidence="31">
    <location>
        <begin position="237"/>
        <end position="254"/>
    </location>
</feature>
<dbReference type="EMBL" id="JAYMGO010000006">
    <property type="protein sequence ID" value="KAL1273285.1"/>
    <property type="molecule type" value="Genomic_DNA"/>
</dbReference>
<evidence type="ECO:0000259" key="32">
    <source>
        <dbReference type="PROSITE" id="PS50893"/>
    </source>
</evidence>
<keyword evidence="17 31" id="KW-0472">Membrane</keyword>
<keyword evidence="20" id="KW-0868">Chloride</keyword>
<dbReference type="InterPro" id="IPR011527">
    <property type="entry name" value="ABC1_TM_dom"/>
</dbReference>
<keyword evidence="12" id="KW-0967">Endosome</keyword>
<keyword evidence="35" id="KW-1185">Reference proteome</keyword>
<evidence type="ECO:0000256" key="28">
    <source>
        <dbReference type="ARBA" id="ARBA00044653"/>
    </source>
</evidence>
<feature type="region of interest" description="Disordered" evidence="30">
    <location>
        <begin position="634"/>
        <end position="675"/>
    </location>
</feature>
<feature type="domain" description="ABC transmembrane type-1" evidence="33">
    <location>
        <begin position="93"/>
        <end position="377"/>
    </location>
</feature>
<feature type="transmembrane region" description="Helical" evidence="31">
    <location>
        <begin position="134"/>
        <end position="157"/>
    </location>
</feature>
<dbReference type="PANTHER" id="PTHR24223:SF357">
    <property type="entry name" value="ATP-BINDING CASSETTE SUB-FAMILY C MEMBER 4"/>
    <property type="match status" value="1"/>
</dbReference>
<dbReference type="SMART" id="SM00382">
    <property type="entry name" value="AAA"/>
    <property type="match status" value="1"/>
</dbReference>
<evidence type="ECO:0000259" key="33">
    <source>
        <dbReference type="PROSITE" id="PS50929"/>
    </source>
</evidence>
<dbReference type="InterPro" id="IPR003593">
    <property type="entry name" value="AAA+_ATPase"/>
</dbReference>